<comment type="caution">
    <text evidence="2">The sequence shown here is derived from an EMBL/GenBank/DDBJ whole genome shotgun (WGS) entry which is preliminary data.</text>
</comment>
<keyword evidence="1" id="KW-0732">Signal</keyword>
<organism evidence="2 3">
    <name type="scientific">Parvibaculum sedimenti</name>
    <dbReference type="NCBI Taxonomy" id="2608632"/>
    <lineage>
        <taxon>Bacteria</taxon>
        <taxon>Pseudomonadati</taxon>
        <taxon>Pseudomonadota</taxon>
        <taxon>Alphaproteobacteria</taxon>
        <taxon>Hyphomicrobiales</taxon>
        <taxon>Parvibaculaceae</taxon>
        <taxon>Parvibaculum</taxon>
    </lineage>
</organism>
<evidence type="ECO:0000313" key="2">
    <source>
        <dbReference type="EMBL" id="KAB7741249.1"/>
    </source>
</evidence>
<protein>
    <submittedName>
        <fullName evidence="2">DUF1131 family protein</fullName>
    </submittedName>
</protein>
<gene>
    <name evidence="2" type="ORF">F2P47_05755</name>
</gene>
<dbReference type="InterPro" id="IPR010938">
    <property type="entry name" value="DUF1131"/>
</dbReference>
<evidence type="ECO:0000256" key="1">
    <source>
        <dbReference type="SAM" id="SignalP"/>
    </source>
</evidence>
<dbReference type="Proteomes" id="UP000468901">
    <property type="component" value="Unassembled WGS sequence"/>
</dbReference>
<sequence>MTRVPMAAAILVAGLLLFACSKPAGLVVNGDKVGPISVETAFNVAAIARLFPQFKVSAGMSSALEPGAHVIRVIDNGKTVLELYPTGDGARVASVLILDDIVQDENGVHIGSRYRDIFPPSKPTGCMAGAMEKRGRIYCPQPNSNRIIYEMQGVPPAPDGQVPPPEVLADWHVTAMLWDGDDASVN</sequence>
<evidence type="ECO:0000313" key="3">
    <source>
        <dbReference type="Proteomes" id="UP000468901"/>
    </source>
</evidence>
<dbReference type="Gene3D" id="2.60.460.10">
    <property type="entry name" value="protein yfey like domain"/>
    <property type="match status" value="1"/>
</dbReference>
<feature type="chain" id="PRO_5026867237" evidence="1">
    <location>
        <begin position="25"/>
        <end position="186"/>
    </location>
</feature>
<dbReference type="Pfam" id="PF06572">
    <property type="entry name" value="DUF1131"/>
    <property type="match status" value="1"/>
</dbReference>
<dbReference type="RefSeq" id="WP_152215221.1">
    <property type="nucleotide sequence ID" value="NZ_JBAQYD010000224.1"/>
</dbReference>
<proteinExistence type="predicted"/>
<dbReference type="AlphaFoldDB" id="A0A6N6VKC6"/>
<keyword evidence="3" id="KW-1185">Reference proteome</keyword>
<dbReference type="PROSITE" id="PS51257">
    <property type="entry name" value="PROKAR_LIPOPROTEIN"/>
    <property type="match status" value="1"/>
</dbReference>
<feature type="signal peptide" evidence="1">
    <location>
        <begin position="1"/>
        <end position="24"/>
    </location>
</feature>
<name>A0A6N6VKC6_9HYPH</name>
<accession>A0A6N6VKC6</accession>
<reference evidence="2 3" key="1">
    <citation type="submission" date="2019-09" db="EMBL/GenBank/DDBJ databases">
        <title>Parvibaculum sedimenti sp. nov., isolated from sediment.</title>
        <authorList>
            <person name="Wang Y."/>
        </authorList>
    </citation>
    <scope>NUCLEOTIDE SEQUENCE [LARGE SCALE GENOMIC DNA]</scope>
    <source>
        <strain evidence="2 3">HXT-9</strain>
    </source>
</reference>
<dbReference type="InterPro" id="IPR038714">
    <property type="entry name" value="YfeY-like_sf"/>
</dbReference>
<dbReference type="EMBL" id="WESC01000004">
    <property type="protein sequence ID" value="KAB7741249.1"/>
    <property type="molecule type" value="Genomic_DNA"/>
</dbReference>